<dbReference type="RefSeq" id="WP_171981293.1">
    <property type="nucleotide sequence ID" value="NZ_JAKNAO010000003.1"/>
</dbReference>
<dbReference type="GO" id="GO:0009279">
    <property type="term" value="C:cell outer membrane"/>
    <property type="evidence" value="ECO:0007669"/>
    <property type="project" value="UniProtKB-SubCell"/>
</dbReference>
<comment type="similarity">
    <text evidence="2 13">Belongs to the LolB family.</text>
</comment>
<protein>
    <recommendedName>
        <fullName evidence="4 13">Outer-membrane lipoprotein LolB</fullName>
    </recommendedName>
</protein>
<evidence type="ECO:0000256" key="12">
    <source>
        <dbReference type="ARBA" id="ARBA00023288"/>
    </source>
</evidence>
<keyword evidence="9 13" id="KW-0564">Palmitate</keyword>
<dbReference type="CDD" id="cd16326">
    <property type="entry name" value="LolB"/>
    <property type="match status" value="1"/>
</dbReference>
<sequence length="204" mass="23404">MNHVKRLIIAFFTFSVLFGCSSLPEQITSVEWQSHQQQLQKITQYQVSGKLGYISPQQRQSLNFFWQKQQDSSQLRLSTFLGQTVLNLSITPQGATAETYDDQVLRAVNVDALVYQLTGLEIPIEQLQYWLLGLPNQADSYQLNDSNTLAFLDKTIAATPWHLDYQQYQFQQFADQTIPLPSKMKLKQANTSLNIVISKWILTP</sequence>
<comment type="function">
    <text evidence="13">Plays a critical role in the incorporation of lipoproteins in the outer membrane after they are released by the LolA protein.</text>
</comment>
<dbReference type="Pfam" id="PF03550">
    <property type="entry name" value="LolB"/>
    <property type="match status" value="1"/>
</dbReference>
<dbReference type="NCBIfam" id="TIGR00548">
    <property type="entry name" value="lolB"/>
    <property type="match status" value="1"/>
</dbReference>
<dbReference type="HAMAP" id="MF_00233">
    <property type="entry name" value="LolB"/>
    <property type="match status" value="1"/>
</dbReference>
<comment type="caution">
    <text evidence="14">The sequence shown here is derived from an EMBL/GenBank/DDBJ whole genome shotgun (WGS) entry which is preliminary data.</text>
</comment>
<comment type="subunit">
    <text evidence="3 13">Monomer.</text>
</comment>
<keyword evidence="8 13" id="KW-0472">Membrane</keyword>
<proteinExistence type="inferred from homology"/>
<evidence type="ECO:0000256" key="8">
    <source>
        <dbReference type="ARBA" id="ARBA00023136"/>
    </source>
</evidence>
<evidence type="ECO:0000313" key="15">
    <source>
        <dbReference type="Proteomes" id="UP001140978"/>
    </source>
</evidence>
<keyword evidence="11 13" id="KW-0998">Cell outer membrane</keyword>
<evidence type="ECO:0000256" key="3">
    <source>
        <dbReference type="ARBA" id="ARBA00011245"/>
    </source>
</evidence>
<keyword evidence="7 13" id="KW-0653">Protein transport</keyword>
<dbReference type="GO" id="GO:0044874">
    <property type="term" value="P:lipoprotein localization to outer membrane"/>
    <property type="evidence" value="ECO:0007669"/>
    <property type="project" value="UniProtKB-UniRule"/>
</dbReference>
<evidence type="ECO:0000256" key="5">
    <source>
        <dbReference type="ARBA" id="ARBA00022448"/>
    </source>
</evidence>
<reference evidence="14" key="1">
    <citation type="submission" date="2022-02" db="EMBL/GenBank/DDBJ databases">
        <title>Emergence and expansion in Europe of a Vibrio aestuarianus clonal complex pathogenic for oysters.</title>
        <authorList>
            <person name="Mesnil A."/>
            <person name="Travers M.-A."/>
        </authorList>
    </citation>
    <scope>NUCLEOTIDE SEQUENCE</scope>
    <source>
        <strain evidence="14">19_064_15T1</strain>
    </source>
</reference>
<evidence type="ECO:0000256" key="11">
    <source>
        <dbReference type="ARBA" id="ARBA00023237"/>
    </source>
</evidence>
<evidence type="ECO:0000256" key="13">
    <source>
        <dbReference type="HAMAP-Rule" id="MF_00233"/>
    </source>
</evidence>
<keyword evidence="12 13" id="KW-0449">Lipoprotein</keyword>
<dbReference type="Gene3D" id="2.50.20.10">
    <property type="entry name" value="Lipoprotein localisation LolA/LolB/LppX"/>
    <property type="match status" value="1"/>
</dbReference>
<dbReference type="InterPro" id="IPR029046">
    <property type="entry name" value="LolA/LolB/LppX"/>
</dbReference>
<accession>A0A9X4F6T7</accession>
<organism evidence="14 15">
    <name type="scientific">Vibrio aestuarianus</name>
    <dbReference type="NCBI Taxonomy" id="28171"/>
    <lineage>
        <taxon>Bacteria</taxon>
        <taxon>Pseudomonadati</taxon>
        <taxon>Pseudomonadota</taxon>
        <taxon>Gammaproteobacteria</taxon>
        <taxon>Vibrionales</taxon>
        <taxon>Vibrionaceae</taxon>
        <taxon>Vibrio</taxon>
    </lineage>
</organism>
<evidence type="ECO:0000256" key="4">
    <source>
        <dbReference type="ARBA" id="ARBA00016202"/>
    </source>
</evidence>
<dbReference type="EMBL" id="JAKNAX010000012">
    <property type="protein sequence ID" value="MDE1346113.1"/>
    <property type="molecule type" value="Genomic_DNA"/>
</dbReference>
<dbReference type="SUPFAM" id="SSF89392">
    <property type="entry name" value="Prokaryotic lipoproteins and lipoprotein localization factors"/>
    <property type="match status" value="1"/>
</dbReference>
<keyword evidence="5 13" id="KW-0813">Transport</keyword>
<evidence type="ECO:0000256" key="9">
    <source>
        <dbReference type="ARBA" id="ARBA00023139"/>
    </source>
</evidence>
<dbReference type="AlphaFoldDB" id="A0A9X4F6T7"/>
<name>A0A9X4F6T7_9VIBR</name>
<gene>
    <name evidence="13 14" type="primary">lolB</name>
    <name evidence="14" type="ORF">L9X51_06625</name>
</gene>
<keyword evidence="10 13" id="KW-0143">Chaperone</keyword>
<evidence type="ECO:0000256" key="10">
    <source>
        <dbReference type="ARBA" id="ARBA00023186"/>
    </source>
</evidence>
<dbReference type="InterPro" id="IPR004565">
    <property type="entry name" value="OM_lipoprot_LolB"/>
</dbReference>
<evidence type="ECO:0000256" key="6">
    <source>
        <dbReference type="ARBA" id="ARBA00022729"/>
    </source>
</evidence>
<keyword evidence="6 13" id="KW-0732">Signal</keyword>
<evidence type="ECO:0000256" key="7">
    <source>
        <dbReference type="ARBA" id="ARBA00022927"/>
    </source>
</evidence>
<dbReference type="Proteomes" id="UP001140978">
    <property type="component" value="Unassembled WGS sequence"/>
</dbReference>
<comment type="subcellular location">
    <subcellularLocation>
        <location evidence="1 13">Cell outer membrane</location>
        <topology evidence="1 13">Lipid-anchor</topology>
    </subcellularLocation>
</comment>
<evidence type="ECO:0000256" key="2">
    <source>
        <dbReference type="ARBA" id="ARBA00009696"/>
    </source>
</evidence>
<dbReference type="PROSITE" id="PS51257">
    <property type="entry name" value="PROKAR_LIPOPROTEIN"/>
    <property type="match status" value="1"/>
</dbReference>
<dbReference type="GO" id="GO:0015031">
    <property type="term" value="P:protein transport"/>
    <property type="evidence" value="ECO:0007669"/>
    <property type="project" value="UniProtKB-KW"/>
</dbReference>
<evidence type="ECO:0000256" key="1">
    <source>
        <dbReference type="ARBA" id="ARBA00004459"/>
    </source>
</evidence>
<evidence type="ECO:0000313" key="14">
    <source>
        <dbReference type="EMBL" id="MDE1346113.1"/>
    </source>
</evidence>